<feature type="transmembrane region" description="Helical" evidence="8">
    <location>
        <begin position="219"/>
        <end position="242"/>
    </location>
</feature>
<protein>
    <submittedName>
        <fullName evidence="10">ABC-type multidrug transport system permease subunit</fullName>
    </submittedName>
</protein>
<dbReference type="GO" id="GO:0140359">
    <property type="term" value="F:ABC-type transporter activity"/>
    <property type="evidence" value="ECO:0007669"/>
    <property type="project" value="InterPro"/>
</dbReference>
<evidence type="ECO:0000256" key="3">
    <source>
        <dbReference type="ARBA" id="ARBA00022448"/>
    </source>
</evidence>
<feature type="domain" description="ABC transmembrane type-2" evidence="9">
    <location>
        <begin position="137"/>
        <end position="370"/>
    </location>
</feature>
<keyword evidence="7 8" id="KW-0472">Membrane</keyword>
<dbReference type="InterPro" id="IPR013525">
    <property type="entry name" value="ABC2_TM"/>
</dbReference>
<name>A0A3M0C2K0_9AQUI</name>
<dbReference type="Gene3D" id="3.40.1710.10">
    <property type="entry name" value="abc type-2 transporter like domain"/>
    <property type="match status" value="1"/>
</dbReference>
<dbReference type="InterPro" id="IPR051449">
    <property type="entry name" value="ABC-2_transporter_component"/>
</dbReference>
<evidence type="ECO:0000256" key="8">
    <source>
        <dbReference type="SAM" id="Phobius"/>
    </source>
</evidence>
<keyword evidence="5 8" id="KW-0812">Transmembrane</keyword>
<keyword evidence="11" id="KW-1185">Reference proteome</keyword>
<dbReference type="PROSITE" id="PS51012">
    <property type="entry name" value="ABC_TM2"/>
    <property type="match status" value="1"/>
</dbReference>
<sequence>MNTGVIKAYFLKEIKELVRSKLIIFVYLMPTMVLLLFSYGIRMQVEHIKTVIIDKDQTKLSIDFTSALQHSKYFDTKITYLPENKILNNMKKGKVDLIIIIPPSFEKRVLKGQKADIGIFVDASFPFRGSTIESYVKGVLFKTAQDFFIKKNINLKFVDINNRNLFNQSMRDENAVVPGLIGLILLIAPAILSALLIVREKENGTIFNFYSSSVKKSEFLIAKLIPVFLLHSINIFILFLWATYLFKVPFKGSFFIYWLTSEIYIVISLSIGLLVSVIAKTQIVALIATIVITIIPGFLYSGILMPISSLKGEAYIEAHIFPVMYYNHIIYDTFLIGQGFSSDKNLFYFLILIFYAILLLTLGSLFMKKELR</sequence>
<comment type="subcellular location">
    <subcellularLocation>
        <location evidence="1">Cell membrane</location>
        <topology evidence="1">Multi-pass membrane protein</topology>
    </subcellularLocation>
</comment>
<dbReference type="Pfam" id="PF12698">
    <property type="entry name" value="ABC2_membrane_3"/>
    <property type="match status" value="1"/>
</dbReference>
<evidence type="ECO:0000256" key="6">
    <source>
        <dbReference type="ARBA" id="ARBA00022989"/>
    </source>
</evidence>
<gene>
    <name evidence="10" type="ORF">CLV39_0827</name>
</gene>
<dbReference type="InterPro" id="IPR047817">
    <property type="entry name" value="ABC2_TM_bact-type"/>
</dbReference>
<proteinExistence type="inferred from homology"/>
<dbReference type="AlphaFoldDB" id="A0A3M0C2K0"/>
<evidence type="ECO:0000256" key="1">
    <source>
        <dbReference type="ARBA" id="ARBA00004651"/>
    </source>
</evidence>
<comment type="similarity">
    <text evidence="2">Belongs to the ABC-2 integral membrane protein family.</text>
</comment>
<dbReference type="RefSeq" id="WP_121922959.1">
    <property type="nucleotide sequence ID" value="NZ_REFO01000011.1"/>
</dbReference>
<dbReference type="GO" id="GO:0005886">
    <property type="term" value="C:plasma membrane"/>
    <property type="evidence" value="ECO:0007669"/>
    <property type="project" value="UniProtKB-SubCell"/>
</dbReference>
<evidence type="ECO:0000313" key="11">
    <source>
        <dbReference type="Proteomes" id="UP000280842"/>
    </source>
</evidence>
<dbReference type="EMBL" id="REFO01000011">
    <property type="protein sequence ID" value="RMA97172.1"/>
    <property type="molecule type" value="Genomic_DNA"/>
</dbReference>
<keyword evidence="4" id="KW-1003">Cell membrane</keyword>
<organism evidence="10 11">
    <name type="scientific">Hydrogenothermus marinus</name>
    <dbReference type="NCBI Taxonomy" id="133270"/>
    <lineage>
        <taxon>Bacteria</taxon>
        <taxon>Pseudomonadati</taxon>
        <taxon>Aquificota</taxon>
        <taxon>Aquificia</taxon>
        <taxon>Aquificales</taxon>
        <taxon>Hydrogenothermaceae</taxon>
        <taxon>Hydrogenothermus</taxon>
    </lineage>
</organism>
<feature type="transmembrane region" description="Helical" evidence="8">
    <location>
        <begin position="254"/>
        <end position="276"/>
    </location>
</feature>
<feature type="transmembrane region" description="Helical" evidence="8">
    <location>
        <begin position="22"/>
        <end position="41"/>
    </location>
</feature>
<feature type="transmembrane region" description="Helical" evidence="8">
    <location>
        <begin position="346"/>
        <end position="367"/>
    </location>
</feature>
<dbReference type="PANTHER" id="PTHR30294:SF29">
    <property type="entry name" value="MULTIDRUG ABC TRANSPORTER PERMEASE YBHS-RELATED"/>
    <property type="match status" value="1"/>
</dbReference>
<dbReference type="OrthoDB" id="10253at2"/>
<accession>A0A3M0C2K0</accession>
<evidence type="ECO:0000256" key="5">
    <source>
        <dbReference type="ARBA" id="ARBA00022692"/>
    </source>
</evidence>
<feature type="transmembrane region" description="Helical" evidence="8">
    <location>
        <begin position="175"/>
        <end position="198"/>
    </location>
</feature>
<comment type="caution">
    <text evidence="10">The sequence shown here is derived from an EMBL/GenBank/DDBJ whole genome shotgun (WGS) entry which is preliminary data.</text>
</comment>
<dbReference type="PANTHER" id="PTHR30294">
    <property type="entry name" value="MEMBRANE COMPONENT OF ABC TRANSPORTER YHHJ-RELATED"/>
    <property type="match status" value="1"/>
</dbReference>
<feature type="transmembrane region" description="Helical" evidence="8">
    <location>
        <begin position="283"/>
        <end position="303"/>
    </location>
</feature>
<reference evidence="10 11" key="1">
    <citation type="submission" date="2018-10" db="EMBL/GenBank/DDBJ databases">
        <title>Genomic Encyclopedia of Archaeal and Bacterial Type Strains, Phase II (KMG-II): from individual species to whole genera.</title>
        <authorList>
            <person name="Goeker M."/>
        </authorList>
    </citation>
    <scope>NUCLEOTIDE SEQUENCE [LARGE SCALE GENOMIC DNA]</scope>
    <source>
        <strain evidence="10 11">VM1</strain>
    </source>
</reference>
<keyword evidence="6 8" id="KW-1133">Transmembrane helix</keyword>
<evidence type="ECO:0000256" key="2">
    <source>
        <dbReference type="ARBA" id="ARBA00007783"/>
    </source>
</evidence>
<keyword evidence="3" id="KW-0813">Transport</keyword>
<dbReference type="Proteomes" id="UP000280842">
    <property type="component" value="Unassembled WGS sequence"/>
</dbReference>
<evidence type="ECO:0000259" key="9">
    <source>
        <dbReference type="PROSITE" id="PS51012"/>
    </source>
</evidence>
<evidence type="ECO:0000256" key="7">
    <source>
        <dbReference type="ARBA" id="ARBA00023136"/>
    </source>
</evidence>
<evidence type="ECO:0000256" key="4">
    <source>
        <dbReference type="ARBA" id="ARBA00022475"/>
    </source>
</evidence>
<evidence type="ECO:0000313" key="10">
    <source>
        <dbReference type="EMBL" id="RMA97172.1"/>
    </source>
</evidence>